<proteinExistence type="predicted"/>
<evidence type="ECO:0000313" key="1">
    <source>
        <dbReference type="EMBL" id="NRT21270.1"/>
    </source>
</evidence>
<organism evidence="1 2">
    <name type="scientific">Hymenobacter caeli</name>
    <dbReference type="NCBI Taxonomy" id="2735894"/>
    <lineage>
        <taxon>Bacteria</taxon>
        <taxon>Pseudomonadati</taxon>
        <taxon>Bacteroidota</taxon>
        <taxon>Cytophagia</taxon>
        <taxon>Cytophagales</taxon>
        <taxon>Hymenobacteraceae</taxon>
        <taxon>Hymenobacter</taxon>
    </lineage>
</organism>
<accession>A0ABX2FVP3</accession>
<evidence type="ECO:0000313" key="2">
    <source>
        <dbReference type="Proteomes" id="UP000779507"/>
    </source>
</evidence>
<sequence length="31" mass="3739">MLSLPKHLSRLLNKRISKRERCFGKLSMTFF</sequence>
<protein>
    <submittedName>
        <fullName evidence="1">Uncharacterized protein</fullName>
    </submittedName>
</protein>
<keyword evidence="2" id="KW-1185">Reference proteome</keyword>
<comment type="caution">
    <text evidence="1">The sequence shown here is derived from an EMBL/GenBank/DDBJ whole genome shotgun (WGS) entry which is preliminary data.</text>
</comment>
<dbReference type="EMBL" id="JABSNP010000029">
    <property type="protein sequence ID" value="NRT21270.1"/>
    <property type="molecule type" value="Genomic_DNA"/>
</dbReference>
<gene>
    <name evidence="1" type="ORF">HNP98_004116</name>
</gene>
<reference evidence="1 2" key="1">
    <citation type="submission" date="2020-05" db="EMBL/GenBank/DDBJ databases">
        <title>Genomic Encyclopedia of Type Strains, Phase IV (KMG-V): Genome sequencing to study the core and pangenomes of soil and plant-associated prokaryotes.</title>
        <authorList>
            <person name="Whitman W."/>
        </authorList>
    </citation>
    <scope>NUCLEOTIDE SEQUENCE [LARGE SCALE GENOMIC DNA]</scope>
    <source>
        <strain evidence="1 2">9A</strain>
    </source>
</reference>
<dbReference type="Proteomes" id="UP000779507">
    <property type="component" value="Unassembled WGS sequence"/>
</dbReference>
<name>A0ABX2FVP3_9BACT</name>